<evidence type="ECO:0000256" key="10">
    <source>
        <dbReference type="ARBA" id="ARBA00023136"/>
    </source>
</evidence>
<dbReference type="PANTHER" id="PTHR14181">
    <property type="entry name" value="DUFFY ANTIGEN/CHEMOKINE RECEPTOR"/>
    <property type="match status" value="1"/>
</dbReference>
<feature type="transmembrane region" description="Helical" evidence="16">
    <location>
        <begin position="64"/>
        <end position="85"/>
    </location>
</feature>
<feature type="transmembrane region" description="Helical" evidence="16">
    <location>
        <begin position="136"/>
        <end position="156"/>
    </location>
</feature>
<evidence type="ECO:0000256" key="9">
    <source>
        <dbReference type="ARBA" id="ARBA00023040"/>
    </source>
</evidence>
<dbReference type="GO" id="GO:0019956">
    <property type="term" value="F:chemokine binding"/>
    <property type="evidence" value="ECO:0007669"/>
    <property type="project" value="InterPro"/>
</dbReference>
<dbReference type="GO" id="GO:0004930">
    <property type="term" value="F:G protein-coupled receptor activity"/>
    <property type="evidence" value="ECO:0007669"/>
    <property type="project" value="UniProtKB-KW"/>
</dbReference>
<protein>
    <recommendedName>
        <fullName evidence="5">Atypical chemokine receptor 1</fullName>
    </recommendedName>
    <alternativeName>
        <fullName evidence="15">Duffy antigen/chemokine receptor</fullName>
    </alternativeName>
</protein>
<dbReference type="GO" id="GO:0070098">
    <property type="term" value="P:chemokine-mediated signaling pathway"/>
    <property type="evidence" value="ECO:0007669"/>
    <property type="project" value="InterPro"/>
</dbReference>
<keyword evidence="8 16" id="KW-1133">Transmembrane helix</keyword>
<evidence type="ECO:0000256" key="5">
    <source>
        <dbReference type="ARBA" id="ARBA00015484"/>
    </source>
</evidence>
<dbReference type="GO" id="GO:0055037">
    <property type="term" value="C:recycling endosome"/>
    <property type="evidence" value="ECO:0007669"/>
    <property type="project" value="UniProtKB-SubCell"/>
</dbReference>
<feature type="transmembrane region" description="Helical" evidence="16">
    <location>
        <begin position="207"/>
        <end position="232"/>
    </location>
</feature>
<evidence type="ECO:0000256" key="14">
    <source>
        <dbReference type="ARBA" id="ARBA00023224"/>
    </source>
</evidence>
<reference evidence="17 18" key="1">
    <citation type="submission" date="2019-09" db="EMBL/GenBank/DDBJ databases">
        <title>Bird 10,000 Genomes (B10K) Project - Family phase.</title>
        <authorList>
            <person name="Zhang G."/>
        </authorList>
    </citation>
    <scope>NUCLEOTIDE SEQUENCE [LARGE SCALE GENOMIC DNA]</scope>
    <source>
        <strain evidence="17">OUT-0059</strain>
        <tissue evidence="17">Muscle</tissue>
    </source>
</reference>
<evidence type="ECO:0000256" key="3">
    <source>
        <dbReference type="ARBA" id="ARBA00004412"/>
    </source>
</evidence>
<evidence type="ECO:0000313" key="17">
    <source>
        <dbReference type="EMBL" id="NXU93658.1"/>
    </source>
</evidence>
<name>A0A7L3PXE1_9DEND</name>
<keyword evidence="11" id="KW-1015">Disulfide bond</keyword>
<keyword evidence="18" id="KW-1185">Reference proteome</keyword>
<gene>
    <name evidence="17" type="primary">Ackr1</name>
    <name evidence="17" type="ORF">XIPELE_R03995</name>
</gene>
<keyword evidence="12" id="KW-0675">Receptor</keyword>
<comment type="subcellular location">
    <subcellularLocation>
        <location evidence="3">Early endosome</location>
    </subcellularLocation>
    <subcellularLocation>
        <location evidence="1">Membrane</location>
        <topology evidence="1">Multi-pass membrane protein</topology>
    </subcellularLocation>
    <subcellularLocation>
        <location evidence="2">Recycling endosome</location>
    </subcellularLocation>
</comment>
<dbReference type="Proteomes" id="UP000551443">
    <property type="component" value="Unassembled WGS sequence"/>
</dbReference>
<evidence type="ECO:0000256" key="16">
    <source>
        <dbReference type="SAM" id="Phobius"/>
    </source>
</evidence>
<comment type="similarity">
    <text evidence="4">Belongs to the G-protein coupled receptor 1 family. Atypical chemokine receptor subfamily.</text>
</comment>
<feature type="transmembrane region" description="Helical" evidence="16">
    <location>
        <begin position="97"/>
        <end position="124"/>
    </location>
</feature>
<evidence type="ECO:0000256" key="13">
    <source>
        <dbReference type="ARBA" id="ARBA00023180"/>
    </source>
</evidence>
<dbReference type="Gene3D" id="1.20.1070.10">
    <property type="entry name" value="Rhodopsin 7-helix transmembrane proteins"/>
    <property type="match status" value="1"/>
</dbReference>
<feature type="non-terminal residue" evidence="17">
    <location>
        <position position="309"/>
    </location>
</feature>
<evidence type="ECO:0000256" key="1">
    <source>
        <dbReference type="ARBA" id="ARBA00004141"/>
    </source>
</evidence>
<dbReference type="EMBL" id="VZUH01083272">
    <property type="protein sequence ID" value="NXU93658.1"/>
    <property type="molecule type" value="Genomic_DNA"/>
</dbReference>
<evidence type="ECO:0000313" key="18">
    <source>
        <dbReference type="Proteomes" id="UP000551443"/>
    </source>
</evidence>
<evidence type="ECO:0000256" key="12">
    <source>
        <dbReference type="ARBA" id="ARBA00023170"/>
    </source>
</evidence>
<dbReference type="GO" id="GO:0005769">
    <property type="term" value="C:early endosome"/>
    <property type="evidence" value="ECO:0007669"/>
    <property type="project" value="UniProtKB-SubCell"/>
</dbReference>
<evidence type="ECO:0000256" key="15">
    <source>
        <dbReference type="ARBA" id="ARBA00030289"/>
    </source>
</evidence>
<dbReference type="PRINTS" id="PR01559">
    <property type="entry name" value="DUFFYANTIGEN"/>
</dbReference>
<keyword evidence="14" id="KW-0807">Transducer</keyword>
<feature type="non-terminal residue" evidence="17">
    <location>
        <position position="1"/>
    </location>
</feature>
<dbReference type="SUPFAM" id="SSF81321">
    <property type="entry name" value="Family A G protein-coupled receptor-like"/>
    <property type="match status" value="1"/>
</dbReference>
<feature type="transmembrane region" description="Helical" evidence="16">
    <location>
        <begin position="168"/>
        <end position="187"/>
    </location>
</feature>
<accession>A0A7L3PXE1</accession>
<evidence type="ECO:0000256" key="11">
    <source>
        <dbReference type="ARBA" id="ARBA00023157"/>
    </source>
</evidence>
<evidence type="ECO:0000256" key="7">
    <source>
        <dbReference type="ARBA" id="ARBA00022753"/>
    </source>
</evidence>
<organism evidence="17 18">
    <name type="scientific">Xiphorhynchus elegans</name>
    <name type="common">elegant woodcreeper</name>
    <dbReference type="NCBI Taxonomy" id="269412"/>
    <lineage>
        <taxon>Eukaryota</taxon>
        <taxon>Metazoa</taxon>
        <taxon>Chordata</taxon>
        <taxon>Craniata</taxon>
        <taxon>Vertebrata</taxon>
        <taxon>Euteleostomi</taxon>
        <taxon>Archelosauria</taxon>
        <taxon>Archosauria</taxon>
        <taxon>Dinosauria</taxon>
        <taxon>Saurischia</taxon>
        <taxon>Theropoda</taxon>
        <taxon>Coelurosauria</taxon>
        <taxon>Aves</taxon>
        <taxon>Neognathae</taxon>
        <taxon>Neoaves</taxon>
        <taxon>Telluraves</taxon>
        <taxon>Australaves</taxon>
        <taxon>Passeriformes</taxon>
        <taxon>Dendrocolaptidae</taxon>
        <taxon>Xiphorhynchus</taxon>
    </lineage>
</organism>
<dbReference type="AlphaFoldDB" id="A0A7L3PXE1"/>
<dbReference type="GO" id="GO:0016020">
    <property type="term" value="C:membrane"/>
    <property type="evidence" value="ECO:0007669"/>
    <property type="project" value="UniProtKB-SubCell"/>
</dbReference>
<dbReference type="GO" id="GO:0006954">
    <property type="term" value="P:inflammatory response"/>
    <property type="evidence" value="ECO:0007669"/>
    <property type="project" value="InterPro"/>
</dbReference>
<keyword evidence="6 16" id="KW-0812">Transmembrane</keyword>
<keyword evidence="10 16" id="KW-0472">Membrane</keyword>
<comment type="caution">
    <text evidence="17">The sequence shown here is derived from an EMBL/GenBank/DDBJ whole genome shotgun (WGS) entry which is preliminary data.</text>
</comment>
<evidence type="ECO:0000256" key="8">
    <source>
        <dbReference type="ARBA" id="ARBA00022989"/>
    </source>
</evidence>
<keyword evidence="9" id="KW-0297">G-protein coupled receptor</keyword>
<feature type="transmembrane region" description="Helical" evidence="16">
    <location>
        <begin position="244"/>
        <end position="266"/>
    </location>
</feature>
<dbReference type="PANTHER" id="PTHR14181:SF1">
    <property type="entry name" value="ATYPICAL CHEMOKINE RECEPTOR 1"/>
    <property type="match status" value="1"/>
</dbReference>
<evidence type="ECO:0000256" key="6">
    <source>
        <dbReference type="ARBA" id="ARBA00022692"/>
    </source>
</evidence>
<keyword evidence="13" id="KW-0325">Glycoprotein</keyword>
<evidence type="ECO:0000256" key="2">
    <source>
        <dbReference type="ARBA" id="ARBA00004172"/>
    </source>
</evidence>
<proteinExistence type="inferred from homology"/>
<evidence type="ECO:0000256" key="4">
    <source>
        <dbReference type="ARBA" id="ARBA00008790"/>
    </source>
</evidence>
<dbReference type="InterPro" id="IPR005384">
    <property type="entry name" value="Duffy_chemokine_rcpt"/>
</dbReference>
<keyword evidence="7" id="KW-0967">Endosome</keyword>
<sequence length="309" mass="32571">PDAHPPHPQSPGAPANQTLLDFEEIMGNFSYDDSDDGDGALLDYDAAPCHNHFCPLFQRVAPPFLAVTCAMATLGTAALLVALAKRPQAWQWPQSRALVAQLALGTGLFAALLPALAAGIAWGWHLGTGLCRLTHLLWHWSLFAQALLVASASWGTSWARWDPQSRRLAVAIWAGALLLATPAALAGGTVAGTSCVRRSVGILSPAYVLHLAFSLCLLLLLPTGLLVATLAVPARRASWQAGGGASWVFFGLWAPYGVALAVEFLLHAQLLEPTCGTFESFDHALGLSEGLGVLHCGLGPPVLLLARLC</sequence>